<accession>A0ABR9W066</accession>
<evidence type="ECO:0000313" key="3">
    <source>
        <dbReference type="EMBL" id="MBE9403832.1"/>
    </source>
</evidence>
<dbReference type="InterPro" id="IPR017850">
    <property type="entry name" value="Alkaline_phosphatase_core_sf"/>
</dbReference>
<comment type="caution">
    <text evidence="3">The sequence shown here is derived from an EMBL/GenBank/DDBJ whole genome shotgun (WGS) entry which is preliminary data.</text>
</comment>
<dbReference type="PANTHER" id="PTHR42693:SF33">
    <property type="entry name" value="ARYLSULFATASE"/>
    <property type="match status" value="1"/>
</dbReference>
<gene>
    <name evidence="3" type="ORF">IOE58_06400</name>
</gene>
<evidence type="ECO:0000259" key="2">
    <source>
        <dbReference type="Pfam" id="PF00884"/>
    </source>
</evidence>
<keyword evidence="4" id="KW-1185">Reference proteome</keyword>
<name>A0ABR9W066_9MICO</name>
<dbReference type="PANTHER" id="PTHR42693">
    <property type="entry name" value="ARYLSULFATASE FAMILY MEMBER"/>
    <property type="match status" value="1"/>
</dbReference>
<dbReference type="EMBL" id="JADEYR010000004">
    <property type="protein sequence ID" value="MBE9403832.1"/>
    <property type="molecule type" value="Genomic_DNA"/>
</dbReference>
<protein>
    <submittedName>
        <fullName evidence="3">Sulfatase-like hydrolase/transferase</fullName>
    </submittedName>
</protein>
<reference evidence="3 4" key="1">
    <citation type="submission" date="2020-10" db="EMBL/GenBank/DDBJ databases">
        <title>Draft genome and description of Brachybacterium epidermidis sp nov.</title>
        <authorList>
            <person name="Boxberger M."/>
            <person name="La Scola B."/>
        </authorList>
    </citation>
    <scope>NUCLEOTIDE SEQUENCE [LARGE SCALE GENOMIC DNA]</scope>
    <source>
        <strain evidence="3 4">Marseille-Q2903</strain>
    </source>
</reference>
<sequence>MASDASSPRPNIVFILTDDHAAHAISAYSGRINSTPHLDRIAQEGARLDALYCTNLICTPSRASILSVGPG</sequence>
<dbReference type="InterPro" id="IPR050738">
    <property type="entry name" value="Sulfatase"/>
</dbReference>
<dbReference type="InterPro" id="IPR000917">
    <property type="entry name" value="Sulfatase_N"/>
</dbReference>
<evidence type="ECO:0000256" key="1">
    <source>
        <dbReference type="ARBA" id="ARBA00008779"/>
    </source>
</evidence>
<dbReference type="Gene3D" id="3.40.720.10">
    <property type="entry name" value="Alkaline Phosphatase, subunit A"/>
    <property type="match status" value="1"/>
</dbReference>
<feature type="domain" description="Sulfatase N-terminal" evidence="2">
    <location>
        <begin position="10"/>
        <end position="67"/>
    </location>
</feature>
<proteinExistence type="inferred from homology"/>
<evidence type="ECO:0000313" key="4">
    <source>
        <dbReference type="Proteomes" id="UP000644727"/>
    </source>
</evidence>
<dbReference type="SUPFAM" id="SSF53649">
    <property type="entry name" value="Alkaline phosphatase-like"/>
    <property type="match status" value="1"/>
</dbReference>
<comment type="similarity">
    <text evidence="1">Belongs to the sulfatase family.</text>
</comment>
<organism evidence="3 4">
    <name type="scientific">Brachybacterium epidermidis</name>
    <dbReference type="NCBI Taxonomy" id="2781983"/>
    <lineage>
        <taxon>Bacteria</taxon>
        <taxon>Bacillati</taxon>
        <taxon>Actinomycetota</taxon>
        <taxon>Actinomycetes</taxon>
        <taxon>Micrococcales</taxon>
        <taxon>Dermabacteraceae</taxon>
        <taxon>Brachybacterium</taxon>
    </lineage>
</organism>
<dbReference type="Proteomes" id="UP000644727">
    <property type="component" value="Unassembled WGS sequence"/>
</dbReference>
<dbReference type="Pfam" id="PF00884">
    <property type="entry name" value="Sulfatase"/>
    <property type="match status" value="1"/>
</dbReference>